<reference evidence="1" key="1">
    <citation type="journal article" date="2012" name="PLoS ONE">
        <title>Gene sets for utilization of primary and secondary nutrition supplies in the distal gut of endangered iberian lynx.</title>
        <authorList>
            <person name="Alcaide M."/>
            <person name="Messina E."/>
            <person name="Richter M."/>
            <person name="Bargiela R."/>
            <person name="Peplies J."/>
            <person name="Huws S.A."/>
            <person name="Newbold C.J."/>
            <person name="Golyshin P.N."/>
            <person name="Simon M.A."/>
            <person name="Lopez G."/>
            <person name="Yakimov M.M."/>
            <person name="Ferrer M."/>
        </authorList>
    </citation>
    <scope>NUCLEOTIDE SEQUENCE</scope>
</reference>
<sequence length="65" mass="7507">MKEKGIDPNNMEETLKHFMEDDVSEGNDGTDIEKSGLRLPLRHKVCPGKMERKSNLLCRYSSLHF</sequence>
<comment type="caution">
    <text evidence="1">The sequence shown here is derived from an EMBL/GenBank/DDBJ whole genome shotgun (WGS) entry which is preliminary data.</text>
</comment>
<gene>
    <name evidence="1" type="ORF">EVA_15377</name>
</gene>
<dbReference type="EMBL" id="AMCI01005245">
    <property type="protein sequence ID" value="EJW96519.1"/>
    <property type="molecule type" value="Genomic_DNA"/>
</dbReference>
<protein>
    <submittedName>
        <fullName evidence="1">Uncharacterized protein</fullName>
    </submittedName>
</protein>
<dbReference type="AlphaFoldDB" id="J9GAR7"/>
<proteinExistence type="predicted"/>
<name>J9GAR7_9ZZZZ</name>
<organism evidence="1">
    <name type="scientific">gut metagenome</name>
    <dbReference type="NCBI Taxonomy" id="749906"/>
    <lineage>
        <taxon>unclassified sequences</taxon>
        <taxon>metagenomes</taxon>
        <taxon>organismal metagenomes</taxon>
    </lineage>
</organism>
<accession>J9GAR7</accession>
<evidence type="ECO:0000313" key="1">
    <source>
        <dbReference type="EMBL" id="EJW96519.1"/>
    </source>
</evidence>